<dbReference type="SUPFAM" id="SSF110296">
    <property type="entry name" value="Oligoxyloglucan reducing end-specific cellobiohydrolase"/>
    <property type="match status" value="2"/>
</dbReference>
<feature type="chain" id="PRO_5012712714" description="Glycosyl hydrolase" evidence="4">
    <location>
        <begin position="22"/>
        <end position="684"/>
    </location>
</feature>
<dbReference type="NCBIfam" id="TIGR04183">
    <property type="entry name" value="Por_Secre_tail"/>
    <property type="match status" value="1"/>
</dbReference>
<feature type="domain" description="Secretion system C-terminal sorting" evidence="6">
    <location>
        <begin position="611"/>
        <end position="676"/>
    </location>
</feature>
<accession>A0A1Z8BGC8</accession>
<dbReference type="InterPro" id="IPR036278">
    <property type="entry name" value="Sialidase_sf"/>
</dbReference>
<dbReference type="EMBL" id="MAAX01000009">
    <property type="protein sequence ID" value="OUS21632.1"/>
    <property type="molecule type" value="Genomic_DNA"/>
</dbReference>
<evidence type="ECO:0000256" key="1">
    <source>
        <dbReference type="ARBA" id="ARBA00022531"/>
    </source>
</evidence>
<dbReference type="Pfam" id="PF18962">
    <property type="entry name" value="Por_Secre_tail"/>
    <property type="match status" value="1"/>
</dbReference>
<dbReference type="PANTHER" id="PTHR47199">
    <property type="entry name" value="PHOTOSYSTEM II STABILITY/ASSEMBLY FACTOR HCF136, CHLOROPLASTIC"/>
    <property type="match status" value="1"/>
</dbReference>
<feature type="domain" description="Photosynthesis system II assembly factor Ycf48/Hcf136-like" evidence="5">
    <location>
        <begin position="96"/>
        <end position="177"/>
    </location>
</feature>
<dbReference type="InterPro" id="IPR015943">
    <property type="entry name" value="WD40/YVTN_repeat-like_dom_sf"/>
</dbReference>
<dbReference type="Proteomes" id="UP000196102">
    <property type="component" value="Unassembled WGS sequence"/>
</dbReference>
<sequence length="684" mass="76027">MKREPLLLVIAFLIATSAVQAQDWIYRTPIKNISDITEIDISPDGSIFLFDKSNLLNRMYVSENGGASYRLEGNGQGFDMQVLNDNLAYLVANNRVIKSTDKFLTSQQFPVLSFRLTSIFFLNELEGYVSGGNGEIWKTIDGGNNWTRQTTGTTENINDVYFLDSNNGFACGDDRTFLSTTDGGTTWNPIILPIQDFWPLHKITFSSANDGILIASGGFIFYTNDAGVTWNTATSGTNEQLNDVDYINNQYYIVGNDGIVLNSNDLGQTWSLQDLGRDDLYSIAGTPSILYIGSEEIVLQSTDNGTTWNSHLEDFTMSDLEQASFANSNTGLIVGIGNNGSAVFRDVMYRTTDAGVSWERKTVSGGYYAVQLKENGEALTTNFNINRVSYSDDFGDTWTNITGPNITQQFIAKDVWLKSRDDFFVVGGNFFASDGIYRFQTGTGWTHDTTTGNTEFIKFLDDNVGVATNTSNQAFKTLDGGTTWTPINYNGGNFEGIEFIDANTFYIGQQVTTDGGLTFQFHNFPGVILSYRFFTSTFGIGMNSNGDVYQTLDGGNNWQLILDPVTNVGTQFFITEDKIYNFQDRTDIYTLDISTVLSNPENTNQKELVSIYPNPTYNFVIIESSDTVAQKAEVFDLNGQLLKSIELTNRSTRLNLADLSDGLYFIHLMDAASRVISAHKVIKR</sequence>
<dbReference type="GO" id="GO:0015979">
    <property type="term" value="P:photosynthesis"/>
    <property type="evidence" value="ECO:0007669"/>
    <property type="project" value="UniProtKB-KW"/>
</dbReference>
<dbReference type="InterPro" id="IPR028203">
    <property type="entry name" value="PSII_CF48-like_dom"/>
</dbReference>
<proteinExistence type="predicted"/>
<evidence type="ECO:0000313" key="8">
    <source>
        <dbReference type="Proteomes" id="UP000196102"/>
    </source>
</evidence>
<dbReference type="PANTHER" id="PTHR47199:SF2">
    <property type="entry name" value="PHOTOSYSTEM II STABILITY_ASSEMBLY FACTOR HCF136, CHLOROPLASTIC"/>
    <property type="match status" value="1"/>
</dbReference>
<dbReference type="AlphaFoldDB" id="A0A1Z8BGC8"/>
<name>A0A1Z8BGC8_9FLAO</name>
<evidence type="ECO:0000313" key="7">
    <source>
        <dbReference type="EMBL" id="OUS21632.1"/>
    </source>
</evidence>
<evidence type="ECO:0000259" key="6">
    <source>
        <dbReference type="Pfam" id="PF18962"/>
    </source>
</evidence>
<organism evidence="7 8">
    <name type="scientific">Nonlabens dokdonensis</name>
    <dbReference type="NCBI Taxonomy" id="328515"/>
    <lineage>
        <taxon>Bacteria</taxon>
        <taxon>Pseudomonadati</taxon>
        <taxon>Bacteroidota</taxon>
        <taxon>Flavobacteriia</taxon>
        <taxon>Flavobacteriales</taxon>
        <taxon>Flavobacteriaceae</taxon>
        <taxon>Nonlabens</taxon>
    </lineage>
</organism>
<evidence type="ECO:0000259" key="5">
    <source>
        <dbReference type="Pfam" id="PF14870"/>
    </source>
</evidence>
<evidence type="ECO:0000256" key="3">
    <source>
        <dbReference type="ARBA" id="ARBA00023276"/>
    </source>
</evidence>
<dbReference type="RefSeq" id="WP_303685386.1">
    <property type="nucleotide sequence ID" value="NZ_CAJXYO010000018.1"/>
</dbReference>
<keyword evidence="1" id="KW-0602">Photosynthesis</keyword>
<dbReference type="Pfam" id="PF14870">
    <property type="entry name" value="PSII_BNR"/>
    <property type="match status" value="2"/>
</dbReference>
<evidence type="ECO:0000256" key="4">
    <source>
        <dbReference type="SAM" id="SignalP"/>
    </source>
</evidence>
<keyword evidence="3" id="KW-0604">Photosystem II</keyword>
<evidence type="ECO:0008006" key="9">
    <source>
        <dbReference type="Google" id="ProtNLM"/>
    </source>
</evidence>
<protein>
    <recommendedName>
        <fullName evidence="9">Glycosyl hydrolase</fullName>
    </recommendedName>
</protein>
<feature type="signal peptide" evidence="4">
    <location>
        <begin position="1"/>
        <end position="21"/>
    </location>
</feature>
<dbReference type="InterPro" id="IPR026444">
    <property type="entry name" value="Secre_tail"/>
</dbReference>
<reference evidence="8" key="1">
    <citation type="journal article" date="2017" name="Proc. Natl. Acad. Sci. U.S.A.">
        <title>Simulation of Deepwater Horizon oil plume reveals substrate specialization within a complex community of hydrocarbon-degraders.</title>
        <authorList>
            <person name="Hu P."/>
            <person name="Dubinsky E.A."/>
            <person name="Probst A.J."/>
            <person name="Wang J."/>
            <person name="Sieber C.M.K."/>
            <person name="Tom L.M."/>
            <person name="Gardinali P."/>
            <person name="Banfield J.F."/>
            <person name="Atlas R.M."/>
            <person name="Andersen G.L."/>
        </authorList>
    </citation>
    <scope>NUCLEOTIDE SEQUENCE [LARGE SCALE GENOMIC DNA]</scope>
</reference>
<comment type="caution">
    <text evidence="7">The sequence shown here is derived from an EMBL/GenBank/DDBJ whole genome shotgun (WGS) entry which is preliminary data.</text>
</comment>
<evidence type="ECO:0000256" key="2">
    <source>
        <dbReference type="ARBA" id="ARBA00022729"/>
    </source>
</evidence>
<gene>
    <name evidence="7" type="ORF">A9Q93_00390</name>
</gene>
<dbReference type="GO" id="GO:0009523">
    <property type="term" value="C:photosystem II"/>
    <property type="evidence" value="ECO:0007669"/>
    <property type="project" value="UniProtKB-KW"/>
</dbReference>
<feature type="domain" description="Photosynthesis system II assembly factor Ycf48/Hcf136-like" evidence="5">
    <location>
        <begin position="186"/>
        <end position="462"/>
    </location>
</feature>
<dbReference type="Gene3D" id="2.130.10.10">
    <property type="entry name" value="YVTN repeat-like/Quinoprotein amine dehydrogenase"/>
    <property type="match status" value="3"/>
</dbReference>
<dbReference type="SUPFAM" id="SSF50939">
    <property type="entry name" value="Sialidases"/>
    <property type="match status" value="1"/>
</dbReference>
<keyword evidence="2 4" id="KW-0732">Signal</keyword>